<reference evidence="1 2" key="1">
    <citation type="submission" date="2016-11" db="EMBL/GenBank/DDBJ databases">
        <authorList>
            <person name="Jaros S."/>
            <person name="Januszkiewicz K."/>
            <person name="Wedrychowicz H."/>
        </authorList>
    </citation>
    <scope>NUCLEOTIDE SEQUENCE [LARGE SCALE GENOMIC DNA]</scope>
    <source>
        <strain evidence="1 2">DSM 21864</strain>
    </source>
</reference>
<evidence type="ECO:0000313" key="1">
    <source>
        <dbReference type="EMBL" id="SHI97631.1"/>
    </source>
</evidence>
<dbReference type="InterPro" id="IPR014825">
    <property type="entry name" value="DNA_alkylation"/>
</dbReference>
<name>A0A1M6FIT0_9CLOT</name>
<dbReference type="SUPFAM" id="SSF48371">
    <property type="entry name" value="ARM repeat"/>
    <property type="match status" value="1"/>
</dbReference>
<proteinExistence type="predicted"/>
<accession>A0A1M6FIT0</accession>
<dbReference type="Gene3D" id="1.25.10.90">
    <property type="match status" value="1"/>
</dbReference>
<dbReference type="CDD" id="cd06561">
    <property type="entry name" value="AlkD_like"/>
    <property type="match status" value="1"/>
</dbReference>
<dbReference type="EMBL" id="FQZO01000002">
    <property type="protein sequence ID" value="SHI97631.1"/>
    <property type="molecule type" value="Genomic_DNA"/>
</dbReference>
<sequence>MHDTVLKAREEINILLNALTSESHIRTIDVRRLSAKLFRSLGNKNIDNVLAICQEFLDEQNWAMGVIAFDWAFKVREQYNENTYDIFYSWLEKYVRGWGDCDDFCTHAFGELLMQNKQLFSHVLQWTKHSDFWIRRASAVILIPMILRNNYDGINPLQITDKLIMDEHDLVRKGYGWMLKSLSTKEPDTVYNYLIKHKSTMPRVAFRYSLEKMDKEKRAKLMK</sequence>
<dbReference type="OrthoDB" id="9784740at2"/>
<protein>
    <submittedName>
        <fullName evidence="1">3-methyladenine DNA glycosylase AlkD</fullName>
    </submittedName>
</protein>
<organism evidence="1 2">
    <name type="scientific">Clostridium amylolyticum</name>
    <dbReference type="NCBI Taxonomy" id="1121298"/>
    <lineage>
        <taxon>Bacteria</taxon>
        <taxon>Bacillati</taxon>
        <taxon>Bacillota</taxon>
        <taxon>Clostridia</taxon>
        <taxon>Eubacteriales</taxon>
        <taxon>Clostridiaceae</taxon>
        <taxon>Clostridium</taxon>
    </lineage>
</organism>
<dbReference type="RefSeq" id="WP_073005949.1">
    <property type="nucleotide sequence ID" value="NZ_FQZO01000002.1"/>
</dbReference>
<dbReference type="Pfam" id="PF08713">
    <property type="entry name" value="DNA_alkylation"/>
    <property type="match status" value="1"/>
</dbReference>
<dbReference type="AlphaFoldDB" id="A0A1M6FIT0"/>
<dbReference type="Proteomes" id="UP000184080">
    <property type="component" value="Unassembled WGS sequence"/>
</dbReference>
<evidence type="ECO:0000313" key="2">
    <source>
        <dbReference type="Proteomes" id="UP000184080"/>
    </source>
</evidence>
<gene>
    <name evidence="1" type="ORF">SAMN05444401_1960</name>
</gene>
<keyword evidence="2" id="KW-1185">Reference proteome</keyword>
<dbReference type="PANTHER" id="PTHR34070:SF1">
    <property type="entry name" value="DNA ALKYLATION REPAIR PROTEIN"/>
    <property type="match status" value="1"/>
</dbReference>
<dbReference type="PANTHER" id="PTHR34070">
    <property type="entry name" value="ARMADILLO-TYPE FOLD"/>
    <property type="match status" value="1"/>
</dbReference>
<dbReference type="InterPro" id="IPR016024">
    <property type="entry name" value="ARM-type_fold"/>
</dbReference>